<dbReference type="Gene3D" id="1.10.3020.20">
    <property type="match status" value="1"/>
</dbReference>
<evidence type="ECO:0000256" key="1">
    <source>
        <dbReference type="ARBA" id="ARBA00022801"/>
    </source>
</evidence>
<feature type="domain" description="Xaa-Pro dipeptidyl-peptidase C-terminal" evidence="2">
    <location>
        <begin position="460"/>
        <end position="701"/>
    </location>
</feature>
<name>A0A1G8D6K6_PSEOR</name>
<dbReference type="Pfam" id="PF08530">
    <property type="entry name" value="PepX_C"/>
    <property type="match status" value="1"/>
</dbReference>
<dbReference type="InterPro" id="IPR008979">
    <property type="entry name" value="Galactose-bd-like_sf"/>
</dbReference>
<dbReference type="Pfam" id="PF02129">
    <property type="entry name" value="Peptidase_S15"/>
    <property type="match status" value="1"/>
</dbReference>
<dbReference type="InterPro" id="IPR005674">
    <property type="entry name" value="CocE/Ser_esterase"/>
</dbReference>
<dbReference type="Proteomes" id="UP000198967">
    <property type="component" value="Unassembled WGS sequence"/>
</dbReference>
<reference evidence="3 4" key="1">
    <citation type="submission" date="2016-10" db="EMBL/GenBank/DDBJ databases">
        <authorList>
            <person name="de Groot N.N."/>
        </authorList>
    </citation>
    <scope>NUCLEOTIDE SEQUENCE [LARGE SCALE GENOMIC DNA]</scope>
    <source>
        <strain evidence="3 4">CGMCC 4.3143</strain>
    </source>
</reference>
<protein>
    <recommendedName>
        <fullName evidence="2">Xaa-Pro dipeptidyl-peptidase C-terminal domain-containing protein</fullName>
    </recommendedName>
</protein>
<keyword evidence="1" id="KW-0378">Hydrolase</keyword>
<dbReference type="Gene3D" id="2.60.120.260">
    <property type="entry name" value="Galactose-binding domain-like"/>
    <property type="match status" value="1"/>
</dbReference>
<accession>A0A1G8D6K6</accession>
<evidence type="ECO:0000259" key="2">
    <source>
        <dbReference type="SMART" id="SM00939"/>
    </source>
</evidence>
<dbReference type="SUPFAM" id="SSF53474">
    <property type="entry name" value="alpha/beta-Hydrolases"/>
    <property type="match status" value="1"/>
</dbReference>
<dbReference type="STRING" id="366584.SAMN05216377_1256"/>
<dbReference type="InterPro" id="IPR013736">
    <property type="entry name" value="Xaa-Pro_dipept_C"/>
</dbReference>
<dbReference type="AlphaFoldDB" id="A0A1G8D6K6"/>
<proteinExistence type="predicted"/>
<dbReference type="InterPro" id="IPR000383">
    <property type="entry name" value="Xaa-Pro-like_dom"/>
</dbReference>
<keyword evidence="4" id="KW-1185">Reference proteome</keyword>
<dbReference type="InterPro" id="IPR029058">
    <property type="entry name" value="AB_hydrolase_fold"/>
</dbReference>
<evidence type="ECO:0000313" key="4">
    <source>
        <dbReference type="Proteomes" id="UP000198967"/>
    </source>
</evidence>
<dbReference type="PANTHER" id="PTHR43056">
    <property type="entry name" value="PEPTIDASE S9 PROLYL OLIGOPEPTIDASE"/>
    <property type="match status" value="1"/>
</dbReference>
<dbReference type="SMART" id="SM00939">
    <property type="entry name" value="PepX_C"/>
    <property type="match status" value="1"/>
</dbReference>
<evidence type="ECO:0000313" key="3">
    <source>
        <dbReference type="EMBL" id="SDH53144.1"/>
    </source>
</evidence>
<dbReference type="EMBL" id="FNBE01000025">
    <property type="protein sequence ID" value="SDH53144.1"/>
    <property type="molecule type" value="Genomic_DNA"/>
</dbReference>
<dbReference type="PANTHER" id="PTHR43056:SF10">
    <property type="entry name" value="COCE_NOND FAMILY, PUTATIVE (AFU_ORTHOLOGUE AFUA_7G00600)-RELATED"/>
    <property type="match status" value="1"/>
</dbReference>
<organism evidence="3 4">
    <name type="scientific">Pseudonocardia oroxyli</name>
    <dbReference type="NCBI Taxonomy" id="366584"/>
    <lineage>
        <taxon>Bacteria</taxon>
        <taxon>Bacillati</taxon>
        <taxon>Actinomycetota</taxon>
        <taxon>Actinomycetes</taxon>
        <taxon>Pseudonocardiales</taxon>
        <taxon>Pseudonocardiaceae</taxon>
        <taxon>Pseudonocardia</taxon>
    </lineage>
</organism>
<dbReference type="NCBIfam" id="TIGR00976">
    <property type="entry name" value="CocE_NonD"/>
    <property type="match status" value="1"/>
</dbReference>
<gene>
    <name evidence="3" type="ORF">SAMN05216377_1256</name>
</gene>
<dbReference type="SUPFAM" id="SSF49785">
    <property type="entry name" value="Galactose-binding domain-like"/>
    <property type="match status" value="1"/>
</dbReference>
<dbReference type="InterPro" id="IPR050585">
    <property type="entry name" value="Xaa-Pro_dipeptidyl-ppase/CocE"/>
</dbReference>
<dbReference type="GO" id="GO:0008239">
    <property type="term" value="F:dipeptidyl-peptidase activity"/>
    <property type="evidence" value="ECO:0007669"/>
    <property type="project" value="InterPro"/>
</dbReference>
<sequence length="708" mass="77231">MMSAGQHDGAVAHNLRSGVFVDGPFIGLRYSTGSGSGVIGVDGVFTFTVGETVTFSLGGVIIGETIGAAAISTVDLVPTDAKDPLSSHGVTNRARFLQSFGDDSDLRDGVTITDSQVEEVSRRAEGVDFDSDRFDTSQAVHDLFGQLGLRLRSVAEARNHLRRALRGIRLLRDVEIPTRDGSFLSADVFLPAGPGRVPAILRLGLYGKAFGSGSAIEASAVQASETREDTFFQMKVGDQRATSPFENTASANAHDWVPRGYAIVRIDGRGIGKTPGVVSPLSRQEAEDYYDAIQWVAGQSWCDGQVGLVGASYQATNQWAVAAMHPPALVAMIPFAGDQDGYRELAYPGGIYNEHYREWWFNERVLPARPSADGPYVDFLKTLKEHPFDGEFYTNDIDAPLGVRCDKIDVPVMTAISQTMMLHGRGGIEAFNALRGPKHLLIVDAAYQSYMTHDTLKDQIAFMDKYAKAKEVSLPAVRMIVRKGANEIEWRSADAWPPAGTAYQELFLDGSDGSAGWGAPQVDALIQYSAEVNGAEPRPGAYFYTEPLDEDLDLIGHFTANLFVSSSTSDADVYVALRVFDGEEEVHYGTREESPRAPLTWGFLKASHRKTDPSRSTAERPWHTHTEEDYLPLVSAEIVELAVELLPATARVRAGWRFRIEITASEGPGVFQDIARVYDPEYHAGAVNAVHTGPATPSRLVVPRIERE</sequence>
<dbReference type="Gene3D" id="3.40.50.1820">
    <property type="entry name" value="alpha/beta hydrolase"/>
    <property type="match status" value="1"/>
</dbReference>